<dbReference type="Pfam" id="PF24042">
    <property type="entry name" value="DUF7351"/>
    <property type="match status" value="1"/>
</dbReference>
<name>A0A1I1L9L7_NATHA</name>
<organism evidence="2 3">
    <name type="scientific">Natronobacterium haloterrestre</name>
    <name type="common">Halobiforma haloterrestris</name>
    <dbReference type="NCBI Taxonomy" id="148448"/>
    <lineage>
        <taxon>Archaea</taxon>
        <taxon>Methanobacteriati</taxon>
        <taxon>Methanobacteriota</taxon>
        <taxon>Stenosarchaea group</taxon>
        <taxon>Halobacteria</taxon>
        <taxon>Halobacteriales</taxon>
        <taxon>Natrialbaceae</taxon>
        <taxon>Natronobacterium</taxon>
    </lineage>
</organism>
<sequence>MVRFILAENYLHPSDFQAIETDGSCLQCGTAALQAVPHDQYFMIQCTACESPAFTYKLTPAQVRGHTGTDLIDTVIWEQASDFLKMRQDVCPDCAGNMETEIRDLSGEPEAERLPTSLVTLSECQQCLRFMSVPITHAAAYHPESIVFHWKRGLDILATGVWEFHENLHTEQWTADHVDGPTGSYKVEFQHDSSSLRLYLDETAVVTKSERVRGKDHSASRS</sequence>
<accession>A0A1I1L9L7</accession>
<reference evidence="3" key="1">
    <citation type="submission" date="2016-10" db="EMBL/GenBank/DDBJ databases">
        <authorList>
            <person name="Varghese N."/>
            <person name="Submissions S."/>
        </authorList>
    </citation>
    <scope>NUCLEOTIDE SEQUENCE [LARGE SCALE GENOMIC DNA]</scope>
    <source>
        <strain evidence="3">DSM 13078</strain>
    </source>
</reference>
<dbReference type="EMBL" id="FOKW01000015">
    <property type="protein sequence ID" value="SFC69804.1"/>
    <property type="molecule type" value="Genomic_DNA"/>
</dbReference>
<proteinExistence type="predicted"/>
<evidence type="ECO:0000313" key="2">
    <source>
        <dbReference type="EMBL" id="SFC69804.1"/>
    </source>
</evidence>
<gene>
    <name evidence="2" type="ORF">SAMN05444422_11542</name>
</gene>
<dbReference type="AlphaFoldDB" id="A0A1I1L9L7"/>
<dbReference type="InterPro" id="IPR055775">
    <property type="entry name" value="DUF7351"/>
</dbReference>
<dbReference type="Proteomes" id="UP000199161">
    <property type="component" value="Unassembled WGS sequence"/>
</dbReference>
<keyword evidence="3" id="KW-1185">Reference proteome</keyword>
<evidence type="ECO:0000313" key="3">
    <source>
        <dbReference type="Proteomes" id="UP000199161"/>
    </source>
</evidence>
<evidence type="ECO:0000259" key="1">
    <source>
        <dbReference type="Pfam" id="PF24042"/>
    </source>
</evidence>
<protein>
    <recommendedName>
        <fullName evidence="1">DUF7351 domain-containing protein</fullName>
    </recommendedName>
</protein>
<feature type="domain" description="DUF7351" evidence="1">
    <location>
        <begin position="22"/>
        <end position="206"/>
    </location>
</feature>